<comment type="caution">
    <text evidence="2">The sequence shown here is derived from an EMBL/GenBank/DDBJ whole genome shotgun (WGS) entry which is preliminary data.</text>
</comment>
<keyword evidence="3" id="KW-1185">Reference proteome</keyword>
<dbReference type="RefSeq" id="WP_194027481.1">
    <property type="nucleotide sequence ID" value="NZ_JADEWZ010000001.1"/>
</dbReference>
<dbReference type="EMBL" id="JADEWZ010000001">
    <property type="protein sequence ID" value="MBE9114401.1"/>
    <property type="molecule type" value="Genomic_DNA"/>
</dbReference>
<sequence length="221" mass="24749">MPFPLIGCSPHQGAKISTTLGRVIRELKRKLPSPPAAIKDLLERSQRIHQQKRQDSPKVYSVHAPEVECIAKGKSHKRYEFGCKVVMVSTNKSNWIVGIDAVHGNPYDGATLIPALSQVEQLSEIHPKQVFVDKGFRGQVYHPDDVEVCVAGTRKFKGTQKKLIKRRSAIEPVIGHAKQDHCLKRNYLKGQQGDRINALLAGCGFNLRKLFRFFFSSEAPA</sequence>
<dbReference type="PANTHER" id="PTHR33803:SF3">
    <property type="entry name" value="BLL1974 PROTEIN"/>
    <property type="match status" value="1"/>
</dbReference>
<evidence type="ECO:0000313" key="2">
    <source>
        <dbReference type="EMBL" id="MBE9114401.1"/>
    </source>
</evidence>
<feature type="domain" description="Transposase IS4-like" evidence="1">
    <location>
        <begin position="72"/>
        <end position="201"/>
    </location>
</feature>
<dbReference type="InterPro" id="IPR002559">
    <property type="entry name" value="Transposase_11"/>
</dbReference>
<dbReference type="GO" id="GO:0006313">
    <property type="term" value="P:DNA transposition"/>
    <property type="evidence" value="ECO:0007669"/>
    <property type="project" value="InterPro"/>
</dbReference>
<evidence type="ECO:0000313" key="3">
    <source>
        <dbReference type="Proteomes" id="UP000654482"/>
    </source>
</evidence>
<proteinExistence type="predicted"/>
<name>A0A8J7AR35_9CYAN</name>
<dbReference type="Pfam" id="PF01609">
    <property type="entry name" value="DDE_Tnp_1"/>
    <property type="match status" value="1"/>
</dbReference>
<protein>
    <submittedName>
        <fullName evidence="2">Transposase</fullName>
    </submittedName>
</protein>
<evidence type="ECO:0000259" key="1">
    <source>
        <dbReference type="Pfam" id="PF01609"/>
    </source>
</evidence>
<organism evidence="2 3">
    <name type="scientific">Lusitaniella coriacea LEGE 07157</name>
    <dbReference type="NCBI Taxonomy" id="945747"/>
    <lineage>
        <taxon>Bacteria</taxon>
        <taxon>Bacillati</taxon>
        <taxon>Cyanobacteriota</taxon>
        <taxon>Cyanophyceae</taxon>
        <taxon>Spirulinales</taxon>
        <taxon>Lusitaniellaceae</taxon>
        <taxon>Lusitaniella</taxon>
    </lineage>
</organism>
<dbReference type="PANTHER" id="PTHR33803">
    <property type="entry name" value="IS1478 TRANSPOSASE"/>
    <property type="match status" value="1"/>
</dbReference>
<dbReference type="Proteomes" id="UP000654482">
    <property type="component" value="Unassembled WGS sequence"/>
</dbReference>
<reference evidence="2" key="1">
    <citation type="submission" date="2020-10" db="EMBL/GenBank/DDBJ databases">
        <authorList>
            <person name="Castelo-Branco R."/>
            <person name="Eusebio N."/>
            <person name="Adriana R."/>
            <person name="Vieira A."/>
            <person name="Brugerolle De Fraissinette N."/>
            <person name="Rezende De Castro R."/>
            <person name="Schneider M.P."/>
            <person name="Vasconcelos V."/>
            <person name="Leao P.N."/>
        </authorList>
    </citation>
    <scope>NUCLEOTIDE SEQUENCE</scope>
    <source>
        <strain evidence="2">LEGE 07157</strain>
    </source>
</reference>
<accession>A0A8J7AR35</accession>
<dbReference type="GO" id="GO:0004803">
    <property type="term" value="F:transposase activity"/>
    <property type="evidence" value="ECO:0007669"/>
    <property type="project" value="InterPro"/>
</dbReference>
<dbReference type="AlphaFoldDB" id="A0A8J7AR35"/>
<dbReference type="GO" id="GO:0003677">
    <property type="term" value="F:DNA binding"/>
    <property type="evidence" value="ECO:0007669"/>
    <property type="project" value="InterPro"/>
</dbReference>
<gene>
    <name evidence="2" type="ORF">IQ249_00680</name>
</gene>